<dbReference type="PANTHER" id="PTHR33463">
    <property type="entry name" value="NB-ARC DOMAIN-CONTAINING PROTEIN-RELATED"/>
    <property type="match status" value="1"/>
</dbReference>
<dbReference type="SUPFAM" id="SSF52540">
    <property type="entry name" value="P-loop containing nucleoside triphosphate hydrolases"/>
    <property type="match status" value="1"/>
</dbReference>
<evidence type="ECO:0000256" key="2">
    <source>
        <dbReference type="ARBA" id="ARBA00022821"/>
    </source>
</evidence>
<comment type="similarity">
    <text evidence="1">Belongs to the disease resistance NB-LRR family.</text>
</comment>
<dbReference type="PRINTS" id="PR00364">
    <property type="entry name" value="DISEASERSIST"/>
</dbReference>
<keyword evidence="2" id="KW-0611">Plant defense</keyword>
<protein>
    <recommendedName>
        <fullName evidence="7">NB-ARC domain-containing protein</fullName>
    </recommendedName>
</protein>
<dbReference type="GO" id="GO:0043531">
    <property type="term" value="F:ADP binding"/>
    <property type="evidence" value="ECO:0007669"/>
    <property type="project" value="InterPro"/>
</dbReference>
<feature type="coiled-coil region" evidence="3">
    <location>
        <begin position="28"/>
        <end position="109"/>
    </location>
</feature>
<dbReference type="InterPro" id="IPR002182">
    <property type="entry name" value="NB-ARC"/>
</dbReference>
<reference evidence="6" key="1">
    <citation type="submission" date="2018-02" db="EMBL/GenBank/DDBJ databases">
        <authorList>
            <person name="Cohen D.B."/>
            <person name="Kent A.D."/>
        </authorList>
    </citation>
    <scope>NUCLEOTIDE SEQUENCE</scope>
</reference>
<gene>
    <name evidence="6" type="ORF">FSB_LOCUS33642</name>
</gene>
<organism evidence="6">
    <name type="scientific">Fagus sylvatica</name>
    <name type="common">Beechnut</name>
    <dbReference type="NCBI Taxonomy" id="28930"/>
    <lineage>
        <taxon>Eukaryota</taxon>
        <taxon>Viridiplantae</taxon>
        <taxon>Streptophyta</taxon>
        <taxon>Embryophyta</taxon>
        <taxon>Tracheophyta</taxon>
        <taxon>Spermatophyta</taxon>
        <taxon>Magnoliopsida</taxon>
        <taxon>eudicotyledons</taxon>
        <taxon>Gunneridae</taxon>
        <taxon>Pentapetalae</taxon>
        <taxon>rosids</taxon>
        <taxon>fabids</taxon>
        <taxon>Fagales</taxon>
        <taxon>Fagaceae</taxon>
        <taxon>Fagus</taxon>
    </lineage>
</organism>
<accession>A0A2N9H2E1</accession>
<evidence type="ECO:0000256" key="1">
    <source>
        <dbReference type="ARBA" id="ARBA00008894"/>
    </source>
</evidence>
<dbReference type="PANTHER" id="PTHR33463:SF186">
    <property type="entry name" value="NB-ARC DOMAIN-CONTAINING PROTEIN"/>
    <property type="match status" value="1"/>
</dbReference>
<dbReference type="InterPro" id="IPR057135">
    <property type="entry name" value="At4g27190-like_LRR"/>
</dbReference>
<dbReference type="Pfam" id="PF00931">
    <property type="entry name" value="NB-ARC"/>
    <property type="match status" value="1"/>
</dbReference>
<feature type="domain" description="Disease resistance protein At4g27190-like leucine-rich repeats" evidence="5">
    <location>
        <begin position="583"/>
        <end position="701"/>
    </location>
</feature>
<proteinExistence type="inferred from homology"/>
<dbReference type="Gene3D" id="3.40.50.300">
    <property type="entry name" value="P-loop containing nucleotide triphosphate hydrolases"/>
    <property type="match status" value="1"/>
</dbReference>
<name>A0A2N9H2E1_FAGSY</name>
<evidence type="ECO:0008006" key="7">
    <source>
        <dbReference type="Google" id="ProtNLM"/>
    </source>
</evidence>
<dbReference type="Pfam" id="PF23247">
    <property type="entry name" value="LRR_RPS2"/>
    <property type="match status" value="1"/>
</dbReference>
<evidence type="ECO:0000313" key="6">
    <source>
        <dbReference type="EMBL" id="SPD05760.1"/>
    </source>
</evidence>
<evidence type="ECO:0000256" key="3">
    <source>
        <dbReference type="SAM" id="Coils"/>
    </source>
</evidence>
<feature type="domain" description="NB-ARC" evidence="4">
    <location>
        <begin position="165"/>
        <end position="276"/>
    </location>
</feature>
<dbReference type="InterPro" id="IPR027417">
    <property type="entry name" value="P-loop_NTPase"/>
</dbReference>
<dbReference type="EMBL" id="OIVN01002700">
    <property type="protein sequence ID" value="SPD05760.1"/>
    <property type="molecule type" value="Genomic_DNA"/>
</dbReference>
<evidence type="ECO:0000259" key="4">
    <source>
        <dbReference type="Pfam" id="PF00931"/>
    </source>
</evidence>
<dbReference type="InterPro" id="IPR032675">
    <property type="entry name" value="LRR_dom_sf"/>
</dbReference>
<evidence type="ECO:0000259" key="5">
    <source>
        <dbReference type="Pfam" id="PF23247"/>
    </source>
</evidence>
<dbReference type="SUPFAM" id="SSF52047">
    <property type="entry name" value="RNI-like"/>
    <property type="match status" value="1"/>
</dbReference>
<dbReference type="InterPro" id="IPR050905">
    <property type="entry name" value="Plant_NBS-LRR"/>
</dbReference>
<dbReference type="Gene3D" id="3.80.10.10">
    <property type="entry name" value="Ribonuclease Inhibitor"/>
    <property type="match status" value="1"/>
</dbReference>
<sequence length="742" mass="85416">MLEVAASAAASAAVVEVYKDGRVLYSNMKQKIDYANDLENNYKRLKEKAATLNARKEDILYEANKYTAKQLTKECDLWVSRVTNGEEDVRELTTKYENLKSKKVKWRRRSKRAKLSKSMVEKCEELHSLWLEGKFERGIMVEKLPERVRTLHAAKIEDKPSLYKVVEEILGLLKDRDVKRIGLWGSAGIGKTTIMKNLNNHEDIAEMFDIVIWVTISKDRSEEKLQRAITERLKMNMEDITNPDEIAWRISKELECKKYLLLLDEVCNTLDLPKLEKVGQNVNLPSIEPIAKLVVRECAGFPLVIDKVASAFRQKKDNSSLWNYGLTSLRRWDSFKVQGMDELDELIEFLKFCYEGLDSFICDVNKFSDACGEGHKILQFRDARDEGHKMLLDLINVSLLEESEKMNHVRMNKVLRNMALKISSKSKTFKVLVKTEKGLEEPPNAVEWQQCLKALYLNSCISLMELHYLEELQLEVLDIRELRIDVDPNNQEWEALVEAIIEERCFKFANGEGVNPVISEVLAETDAFGLIGHKGASRLSDFGIENINRMRVCLIEGCDEIETIVHGNSVDKSALEWLQKMCINNAQKLESIWEGPIHAGSLARLTTLTLQRCPKLKKIFSNGMIEQLFKLEHLSVEECLEIEEIITNSENTRLEPGALPKLKTLVLSDLPRVKCICTVDLLKWPALERITISRCQLLTRLPLNKENAPYLRRIEGNQLWWTALEWKEDAIKGRFESFFKSN</sequence>
<dbReference type="AlphaFoldDB" id="A0A2N9H2E1"/>
<keyword evidence="3" id="KW-0175">Coiled coil</keyword>